<dbReference type="EMBL" id="CP108133">
    <property type="protein sequence ID" value="WTP47983.1"/>
    <property type="molecule type" value="Genomic_DNA"/>
</dbReference>
<organism evidence="1 2">
    <name type="scientific">Streptomyces tauricus</name>
    <dbReference type="NCBI Taxonomy" id="68274"/>
    <lineage>
        <taxon>Bacteria</taxon>
        <taxon>Bacillati</taxon>
        <taxon>Actinomycetota</taxon>
        <taxon>Actinomycetes</taxon>
        <taxon>Kitasatosporales</taxon>
        <taxon>Streptomycetaceae</taxon>
        <taxon>Streptomyces</taxon>
        <taxon>Streptomyces aurantiacus group</taxon>
    </lineage>
</organism>
<sequence length="153" mass="16898">MLLNPPGMLNPASLPHWPYAHALDQELTRHGIPPGAVRVERGYRYSTTMRLVLSWDASRCAGPGGIRLIWHDDTGWAHSLLRPDAVGAIPRGPLTALHRVFATPHDVAQLAGALVSRRFHLYEGEHHDQWEGVAQIRAAIGAFHLAMRADRAS</sequence>
<accession>A0ABZ1JE13</accession>
<protein>
    <submittedName>
        <fullName evidence="1">Uncharacterized protein</fullName>
    </submittedName>
</protein>
<evidence type="ECO:0000313" key="2">
    <source>
        <dbReference type="Proteomes" id="UP001432166"/>
    </source>
</evidence>
<gene>
    <name evidence="1" type="ORF">OG288_06470</name>
</gene>
<evidence type="ECO:0000313" key="1">
    <source>
        <dbReference type="EMBL" id="WTP47983.1"/>
    </source>
</evidence>
<reference evidence="1" key="1">
    <citation type="submission" date="2022-10" db="EMBL/GenBank/DDBJ databases">
        <title>The complete genomes of actinobacterial strains from the NBC collection.</title>
        <authorList>
            <person name="Joergensen T.S."/>
            <person name="Alvarez Arevalo M."/>
            <person name="Sterndorff E.B."/>
            <person name="Faurdal D."/>
            <person name="Vuksanovic O."/>
            <person name="Mourched A.-S."/>
            <person name="Charusanti P."/>
            <person name="Shaw S."/>
            <person name="Blin K."/>
            <person name="Weber T."/>
        </authorList>
    </citation>
    <scope>NUCLEOTIDE SEQUENCE</scope>
    <source>
        <strain evidence="1">NBC_00189</strain>
    </source>
</reference>
<keyword evidence="2" id="KW-1185">Reference proteome</keyword>
<name>A0ABZ1JE13_9ACTN</name>
<proteinExistence type="predicted"/>
<dbReference type="Proteomes" id="UP001432166">
    <property type="component" value="Chromosome"/>
</dbReference>